<dbReference type="EMBL" id="BGPR01101695">
    <property type="protein sequence ID" value="GBM60538.1"/>
    <property type="molecule type" value="Genomic_DNA"/>
</dbReference>
<evidence type="ECO:0000313" key="2">
    <source>
        <dbReference type="Proteomes" id="UP000499080"/>
    </source>
</evidence>
<accession>A0A4Y2H735</accession>
<feature type="non-terminal residue" evidence="1">
    <location>
        <position position="1"/>
    </location>
</feature>
<protein>
    <submittedName>
        <fullName evidence="1">Uncharacterized protein</fullName>
    </submittedName>
</protein>
<proteinExistence type="predicted"/>
<organism evidence="1 2">
    <name type="scientific">Araneus ventricosus</name>
    <name type="common">Orbweaver spider</name>
    <name type="synonym">Epeira ventricosa</name>
    <dbReference type="NCBI Taxonomy" id="182803"/>
    <lineage>
        <taxon>Eukaryota</taxon>
        <taxon>Metazoa</taxon>
        <taxon>Ecdysozoa</taxon>
        <taxon>Arthropoda</taxon>
        <taxon>Chelicerata</taxon>
        <taxon>Arachnida</taxon>
        <taxon>Araneae</taxon>
        <taxon>Araneomorphae</taxon>
        <taxon>Entelegynae</taxon>
        <taxon>Araneoidea</taxon>
        <taxon>Araneidae</taxon>
        <taxon>Araneus</taxon>
    </lineage>
</organism>
<keyword evidence="2" id="KW-1185">Reference proteome</keyword>
<sequence length="67" mass="7402">NCFSQVRGLSSSAELLHQISPPLFLPQEAIPNEVFLFTQHTPQEAWPCNVYPPANGEFPGSYTPVSD</sequence>
<reference evidence="1 2" key="1">
    <citation type="journal article" date="2019" name="Sci. Rep.">
        <title>Orb-weaving spider Araneus ventricosus genome elucidates the spidroin gene catalogue.</title>
        <authorList>
            <person name="Kono N."/>
            <person name="Nakamura H."/>
            <person name="Ohtoshi R."/>
            <person name="Moran D.A.P."/>
            <person name="Shinohara A."/>
            <person name="Yoshida Y."/>
            <person name="Fujiwara M."/>
            <person name="Mori M."/>
            <person name="Tomita M."/>
            <person name="Arakawa K."/>
        </authorList>
    </citation>
    <scope>NUCLEOTIDE SEQUENCE [LARGE SCALE GENOMIC DNA]</scope>
</reference>
<comment type="caution">
    <text evidence="1">The sequence shown here is derived from an EMBL/GenBank/DDBJ whole genome shotgun (WGS) entry which is preliminary data.</text>
</comment>
<dbReference type="Proteomes" id="UP000499080">
    <property type="component" value="Unassembled WGS sequence"/>
</dbReference>
<evidence type="ECO:0000313" key="1">
    <source>
        <dbReference type="EMBL" id="GBM60538.1"/>
    </source>
</evidence>
<name>A0A4Y2H735_ARAVE</name>
<gene>
    <name evidence="1" type="ORF">AVEN_226651_1</name>
</gene>
<dbReference type="AlphaFoldDB" id="A0A4Y2H735"/>